<dbReference type="InterPro" id="IPR027093">
    <property type="entry name" value="EAF_fam"/>
</dbReference>
<protein>
    <recommendedName>
        <fullName evidence="3">Ell-associated factor Eaf</fullName>
    </recommendedName>
</protein>
<keyword evidence="4" id="KW-0597">Phosphoprotein</keyword>
<feature type="region of interest" description="Disordered" evidence="10">
    <location>
        <begin position="125"/>
        <end position="356"/>
    </location>
</feature>
<feature type="compositionally biased region" description="Low complexity" evidence="10">
    <location>
        <begin position="235"/>
        <end position="246"/>
    </location>
</feature>
<feature type="compositionally biased region" description="Polar residues" evidence="10">
    <location>
        <begin position="174"/>
        <end position="223"/>
    </location>
</feature>
<organism evidence="13 15">
    <name type="scientific">Dinothrombium tinctorium</name>
    <dbReference type="NCBI Taxonomy" id="1965070"/>
    <lineage>
        <taxon>Eukaryota</taxon>
        <taxon>Metazoa</taxon>
        <taxon>Ecdysozoa</taxon>
        <taxon>Arthropoda</taxon>
        <taxon>Chelicerata</taxon>
        <taxon>Arachnida</taxon>
        <taxon>Acari</taxon>
        <taxon>Acariformes</taxon>
        <taxon>Trombidiformes</taxon>
        <taxon>Prostigmata</taxon>
        <taxon>Anystina</taxon>
        <taxon>Parasitengona</taxon>
        <taxon>Trombidioidea</taxon>
        <taxon>Trombidiidae</taxon>
        <taxon>Dinothrombium</taxon>
    </lineage>
</organism>
<keyword evidence="15" id="KW-1185">Reference proteome</keyword>
<dbReference type="EMBL" id="NCKU01000914">
    <property type="protein sequence ID" value="RWS13689.1"/>
    <property type="molecule type" value="Genomic_DNA"/>
</dbReference>
<evidence type="ECO:0000256" key="1">
    <source>
        <dbReference type="ARBA" id="ARBA00004123"/>
    </source>
</evidence>
<dbReference type="Proteomes" id="UP000285301">
    <property type="component" value="Unassembled WGS sequence"/>
</dbReference>
<evidence type="ECO:0000313" key="12">
    <source>
        <dbReference type="EMBL" id="RWS13080.1"/>
    </source>
</evidence>
<dbReference type="PANTHER" id="PTHR15970:SF2">
    <property type="entry name" value="ELL-ASSOCIATED FACTOR EAF"/>
    <property type="match status" value="1"/>
</dbReference>
<evidence type="ECO:0000256" key="6">
    <source>
        <dbReference type="ARBA" id="ARBA00023159"/>
    </source>
</evidence>
<comment type="similarity">
    <text evidence="2">Belongs to the EAF family.</text>
</comment>
<evidence type="ECO:0000256" key="5">
    <source>
        <dbReference type="ARBA" id="ARBA00023015"/>
    </source>
</evidence>
<feature type="compositionally biased region" description="Polar residues" evidence="10">
    <location>
        <begin position="307"/>
        <end position="332"/>
    </location>
</feature>
<dbReference type="GO" id="GO:0003711">
    <property type="term" value="F:transcription elongation factor activity"/>
    <property type="evidence" value="ECO:0007669"/>
    <property type="project" value="TreeGrafter"/>
</dbReference>
<proteinExistence type="inferred from homology"/>
<feature type="compositionally biased region" description="Polar residues" evidence="10">
    <location>
        <begin position="141"/>
        <end position="156"/>
    </location>
</feature>
<comment type="subcellular location">
    <subcellularLocation>
        <location evidence="1">Nucleus</location>
    </subcellularLocation>
</comment>
<dbReference type="AlphaFoldDB" id="A0A3S3Q396"/>
<feature type="compositionally biased region" description="Acidic residues" evidence="10">
    <location>
        <begin position="281"/>
        <end position="302"/>
    </location>
</feature>
<dbReference type="InterPro" id="IPR019194">
    <property type="entry name" value="Tscrpt_elong_fac_Eaf_N"/>
</dbReference>
<dbReference type="PANTHER" id="PTHR15970">
    <property type="entry name" value="ELL-ASSOCIATED FACTOR EAF"/>
    <property type="match status" value="1"/>
</dbReference>
<dbReference type="GO" id="GO:0006368">
    <property type="term" value="P:transcription elongation by RNA polymerase II"/>
    <property type="evidence" value="ECO:0007669"/>
    <property type="project" value="InterPro"/>
</dbReference>
<evidence type="ECO:0000256" key="3">
    <source>
        <dbReference type="ARBA" id="ARBA00021452"/>
    </source>
</evidence>
<comment type="caution">
    <text evidence="13">The sequence shown here is derived from an EMBL/GenBank/DDBJ whole genome shotgun (WGS) entry which is preliminary data.</text>
</comment>
<feature type="compositionally biased region" description="Low complexity" evidence="10">
    <location>
        <begin position="157"/>
        <end position="173"/>
    </location>
</feature>
<dbReference type="EMBL" id="NCKU01001084">
    <property type="protein sequence ID" value="RWS13136.1"/>
    <property type="molecule type" value="Genomic_DNA"/>
</dbReference>
<comment type="function">
    <text evidence="9">Promotes transcriptional elongation by Su(Tpl)/ELL. Essential for development.</text>
</comment>
<evidence type="ECO:0000256" key="10">
    <source>
        <dbReference type="SAM" id="MobiDB-lite"/>
    </source>
</evidence>
<evidence type="ECO:0000313" key="14">
    <source>
        <dbReference type="EMBL" id="RWS13689.1"/>
    </source>
</evidence>
<evidence type="ECO:0000256" key="9">
    <source>
        <dbReference type="ARBA" id="ARBA00025617"/>
    </source>
</evidence>
<feature type="domain" description="Transcription elongation factor Eaf N-terminal" evidence="11">
    <location>
        <begin position="16"/>
        <end position="125"/>
    </location>
</feature>
<dbReference type="STRING" id="1965070.A0A3S3Q396"/>
<keyword evidence="5" id="KW-0805">Transcription regulation</keyword>
<feature type="compositionally biased region" description="Polar residues" evidence="10">
    <location>
        <begin position="256"/>
        <end position="268"/>
    </location>
</feature>
<dbReference type="GO" id="GO:0032783">
    <property type="term" value="C:super elongation complex"/>
    <property type="evidence" value="ECO:0007669"/>
    <property type="project" value="InterPro"/>
</dbReference>
<keyword evidence="7" id="KW-0804">Transcription</keyword>
<dbReference type="EMBL" id="NCKU01001104">
    <property type="protein sequence ID" value="RWS13080.1"/>
    <property type="molecule type" value="Genomic_DNA"/>
</dbReference>
<evidence type="ECO:0000313" key="15">
    <source>
        <dbReference type="Proteomes" id="UP000285301"/>
    </source>
</evidence>
<keyword evidence="6" id="KW-0010">Activator</keyword>
<evidence type="ECO:0000256" key="8">
    <source>
        <dbReference type="ARBA" id="ARBA00023242"/>
    </source>
</evidence>
<evidence type="ECO:0000256" key="7">
    <source>
        <dbReference type="ARBA" id="ARBA00023163"/>
    </source>
</evidence>
<reference evidence="13" key="2">
    <citation type="submission" date="2018-11" db="EMBL/GenBank/DDBJ databases">
        <title>Trombidioid mite genomics.</title>
        <authorList>
            <person name="Dong X."/>
        </authorList>
    </citation>
    <scope>NUCLEOTIDE SEQUENCE</scope>
    <source>
        <strain evidence="13">UoL-WK</strain>
    </source>
</reference>
<evidence type="ECO:0000313" key="13">
    <source>
        <dbReference type="EMBL" id="RWS13136.1"/>
    </source>
</evidence>
<evidence type="ECO:0000256" key="2">
    <source>
        <dbReference type="ARBA" id="ARBA00007798"/>
    </source>
</evidence>
<keyword evidence="8" id="KW-0539">Nucleus</keyword>
<sequence length="356" mass="38818">MSTIAERLSLGNEMRQLKLGKSFRQKPAANSSNNLDYNGEAFHTIRYDFKPASVDSTKMATLEFGDNNKATVTMPNVEGSGLAHTIFTGSRKPHYRECVIIVDKQTGEITMERLNYNINVKQTRAEGTSKAQLLQRPITPSIETNGKKTSPPLSGSQQQTQQQNQFAFQNATQKSLSPKGNENSMQNSKMKKSMQLTSNAPANQYRSSTSNTFTTPSQSTVRQQNKEDDMIGMLSESSSESSGNDSSDSDEEIPKTQLTNGNCNTNSEILIGEMSQSDSSSSDEDSDSNSDSSDDENGDENIVESKAGNNSSILPSMPNMTSNQQNMQNGSGLLSMPKFSQLSQDLQLSESGSDSD</sequence>
<accession>A0A3S3Q396</accession>
<gene>
    <name evidence="12" type="ORF">B4U79_02253</name>
    <name evidence="14" type="ORF">B4U79_06826</name>
    <name evidence="13" type="ORF">B4U79_11184</name>
</gene>
<name>A0A3S3Q396_9ACAR</name>
<evidence type="ECO:0000259" key="11">
    <source>
        <dbReference type="Pfam" id="PF09816"/>
    </source>
</evidence>
<dbReference type="OrthoDB" id="125903at2759"/>
<reference evidence="13 15" key="1">
    <citation type="journal article" date="2018" name="Gigascience">
        <title>Genomes of trombidid mites reveal novel predicted allergens and laterally-transferred genes associated with secondary metabolism.</title>
        <authorList>
            <person name="Dong X."/>
            <person name="Chaisiri K."/>
            <person name="Xia D."/>
            <person name="Armstrong S.D."/>
            <person name="Fang Y."/>
            <person name="Donnelly M.J."/>
            <person name="Kadowaki T."/>
            <person name="McGarry J.W."/>
            <person name="Darby A.C."/>
            <person name="Makepeace B.L."/>
        </authorList>
    </citation>
    <scope>NUCLEOTIDE SEQUENCE [LARGE SCALE GENOMIC DNA]</scope>
    <source>
        <strain evidence="13">UoL-WK</strain>
    </source>
</reference>
<evidence type="ECO:0000256" key="4">
    <source>
        <dbReference type="ARBA" id="ARBA00022553"/>
    </source>
</evidence>
<dbReference type="Pfam" id="PF09816">
    <property type="entry name" value="EAF"/>
    <property type="match status" value="1"/>
</dbReference>
<feature type="compositionally biased region" description="Low complexity" evidence="10">
    <location>
        <begin position="340"/>
        <end position="356"/>
    </location>
</feature>